<gene>
    <name evidence="1" type="ORF">FK529_00590</name>
</gene>
<evidence type="ECO:0008006" key="3">
    <source>
        <dbReference type="Google" id="ProtNLM"/>
    </source>
</evidence>
<dbReference type="Proteomes" id="UP000317291">
    <property type="component" value="Unassembled WGS sequence"/>
</dbReference>
<protein>
    <recommendedName>
        <fullName evidence="3">Trypsin-like peptidase domain-containing protein</fullName>
    </recommendedName>
</protein>
<reference evidence="1 2" key="1">
    <citation type="submission" date="2019-06" db="EMBL/GenBank/DDBJ databases">
        <title>Tsukamurella conjunctivitidis sp. nov., Tsukamurella assacharolytica sp. nov. and Tsukamurella sputae sp. nov. isolated from patients with conjunctivitis, bacteraemia (lymphoma) and respiratory infection (sputum) in Hong Kong.</title>
        <authorList>
            <person name="Teng J.L.L."/>
            <person name="Lee H.H."/>
            <person name="Fong J.Y.H."/>
            <person name="Fok K.M.N."/>
            <person name="Lau S.K.P."/>
            <person name="Woo P.C.Y."/>
        </authorList>
    </citation>
    <scope>NUCLEOTIDE SEQUENCE [LARGE SCALE GENOMIC DNA]</scope>
    <source>
        <strain evidence="1 2">HKU71</strain>
    </source>
</reference>
<name>A0A5C5RE66_9ACTN</name>
<evidence type="ECO:0000313" key="2">
    <source>
        <dbReference type="Proteomes" id="UP000317291"/>
    </source>
</evidence>
<evidence type="ECO:0000313" key="1">
    <source>
        <dbReference type="EMBL" id="TWS21150.1"/>
    </source>
</evidence>
<organism evidence="1 2">
    <name type="scientific">Tsukamurella asaccharolytica</name>
    <dbReference type="NCBI Taxonomy" id="2592067"/>
    <lineage>
        <taxon>Bacteria</taxon>
        <taxon>Bacillati</taxon>
        <taxon>Actinomycetota</taxon>
        <taxon>Actinomycetes</taxon>
        <taxon>Mycobacteriales</taxon>
        <taxon>Tsukamurellaceae</taxon>
        <taxon>Tsukamurella</taxon>
    </lineage>
</organism>
<proteinExistence type="predicted"/>
<comment type="caution">
    <text evidence="1">The sequence shown here is derived from an EMBL/GenBank/DDBJ whole genome shotgun (WGS) entry which is preliminary data.</text>
</comment>
<accession>A0A5C5RE66</accession>
<keyword evidence="2" id="KW-1185">Reference proteome</keyword>
<dbReference type="AlphaFoldDB" id="A0A5C5RE66"/>
<dbReference type="EMBL" id="VIGW01000001">
    <property type="protein sequence ID" value="TWS21150.1"/>
    <property type="molecule type" value="Genomic_DNA"/>
</dbReference>
<sequence length="177" mass="18566">MVKLAAGDVLRFPQSDGSDRVCAIGLFARDTTNAVWAVSGPSCATGAGVARTADGYAVGEVKVVALRTDPKRSLSVVELSHYVRWSQSAKSISEAIAGAAVVSHSPHGPVEWWKAEKKSLVWDGDGVAPRMMPGDAGAPVMQGAKLVGICDRDQGMAPYDEILDVLAQLRSGANLAY</sequence>